<evidence type="ECO:0000256" key="6">
    <source>
        <dbReference type="ARBA" id="ARBA00022691"/>
    </source>
</evidence>
<keyword evidence="4 12" id="KW-0489">Methyltransferase</keyword>
<dbReference type="Gene3D" id="3.40.50.150">
    <property type="entry name" value="Vaccinia Virus protein VP39"/>
    <property type="match status" value="1"/>
</dbReference>
<evidence type="ECO:0000256" key="8">
    <source>
        <dbReference type="ARBA" id="ARBA00022771"/>
    </source>
</evidence>
<feature type="compositionally biased region" description="Acidic residues" evidence="13">
    <location>
        <begin position="31"/>
        <end position="44"/>
    </location>
</feature>
<dbReference type="PROSITE" id="PS51678">
    <property type="entry name" value="SAM_MT_PRMT"/>
    <property type="match status" value="1"/>
</dbReference>
<feature type="domain" description="Protein arginine N-methyltransferase" evidence="16">
    <location>
        <begin position="521"/>
        <end position="579"/>
    </location>
</feature>
<comment type="subcellular location">
    <subcellularLocation>
        <location evidence="1">Cytoplasm</location>
        <location evidence="1">Cytosol</location>
    </subcellularLocation>
</comment>
<keyword evidence="5 12" id="KW-0808">Transferase</keyword>
<feature type="region of interest" description="Disordered" evidence="13">
    <location>
        <begin position="1"/>
        <end position="44"/>
    </location>
</feature>
<dbReference type="AlphaFoldDB" id="A0A0C3AP26"/>
<gene>
    <name evidence="17" type="ORF">SCLCIDRAFT_110214</name>
</gene>
<evidence type="ECO:0000259" key="14">
    <source>
        <dbReference type="Pfam" id="PF13649"/>
    </source>
</evidence>
<feature type="domain" description="Protein arginine N-methyltransferase 3-like C2H2 zinc finger" evidence="15">
    <location>
        <begin position="83"/>
        <end position="128"/>
    </location>
</feature>
<dbReference type="GO" id="GO:0042054">
    <property type="term" value="F:histone methyltransferase activity"/>
    <property type="evidence" value="ECO:0007669"/>
    <property type="project" value="TreeGrafter"/>
</dbReference>
<proteinExistence type="predicted"/>
<evidence type="ECO:0000256" key="3">
    <source>
        <dbReference type="ARBA" id="ARBA00022490"/>
    </source>
</evidence>
<evidence type="ECO:0000259" key="16">
    <source>
        <dbReference type="Pfam" id="PF22528"/>
    </source>
</evidence>
<dbReference type="InterPro" id="IPR036236">
    <property type="entry name" value="Znf_C2H2_sf"/>
</dbReference>
<dbReference type="SUPFAM" id="SSF57667">
    <property type="entry name" value="beta-beta-alpha zinc fingers"/>
    <property type="match status" value="1"/>
</dbReference>
<dbReference type="GO" id="GO:0035242">
    <property type="term" value="F:protein-arginine omega-N asymmetric methyltransferase activity"/>
    <property type="evidence" value="ECO:0007669"/>
    <property type="project" value="UniProtKB-EC"/>
</dbReference>
<sequence>MSIRFAAPPPVDDTDGDDDKLSQSTGSNSDDYPEEDNNFDDWASDQELSRPCQSLFEDRGFPTADAALDHDESVHSFSLRETCTKLDLDLHKQIRLINFIRKHKPTSTDVSNLTGAESFFSSDEYLIPVIEDDPLLQLDLSDWSDDEDPPFAVTGATLDRFSEEPVDLASALRRIRVLEQKLSHAQSALVDYRTLVAQKVDIESLAGIVTEPGPSTKETLRDDDSHYFQSYSETEIHAVMIQDRVRTSSYASFILKNPLLFKDATVLDVGCGTGILSLFAAKSGARKVYAVDASDIAEKAEKIVRANGLEDIITVIRGKVEDINLPDGVTHVDIIISEWMGYGLLYESMLDSVLHARDRFLSPNGGIMAPSQCRMNLVLCEANELYKERIEFWSDVYGFDLSEMGNDIYGDTIVDVVPPESVVSDPCIIKDLYLGTIGPRQLDFKSPFTLTCTSPKRIKIHAFVLYFDTFFTTTGAPLDPSIPVTITKEGDAVLAEVWPVGGKPILQRRASLSAGLKGNRVTSFSTGPLSHPTHWKQTVFFLRDSITAEEGTVVSGMLSCKKNDGNSRELDVEIHYSVKREGEESAGETIVQIYTVS</sequence>
<dbReference type="Pfam" id="PF13649">
    <property type="entry name" value="Methyltransf_25"/>
    <property type="match status" value="1"/>
</dbReference>
<dbReference type="FunFam" id="3.40.50.150:FF:000003">
    <property type="entry name" value="Blast:Protein arginine N-methyltransferase 1"/>
    <property type="match status" value="1"/>
</dbReference>
<organism evidence="17 18">
    <name type="scientific">Scleroderma citrinum Foug A</name>
    <dbReference type="NCBI Taxonomy" id="1036808"/>
    <lineage>
        <taxon>Eukaryota</taxon>
        <taxon>Fungi</taxon>
        <taxon>Dikarya</taxon>
        <taxon>Basidiomycota</taxon>
        <taxon>Agaricomycotina</taxon>
        <taxon>Agaricomycetes</taxon>
        <taxon>Agaricomycetidae</taxon>
        <taxon>Boletales</taxon>
        <taxon>Sclerodermatineae</taxon>
        <taxon>Sclerodermataceae</taxon>
        <taxon>Scleroderma</taxon>
    </lineage>
</organism>
<dbReference type="PANTHER" id="PTHR11006">
    <property type="entry name" value="PROTEIN ARGININE N-METHYLTRANSFERASE"/>
    <property type="match status" value="1"/>
</dbReference>
<evidence type="ECO:0000256" key="5">
    <source>
        <dbReference type="ARBA" id="ARBA00022679"/>
    </source>
</evidence>
<dbReference type="CDD" id="cd02440">
    <property type="entry name" value="AdoMet_MTases"/>
    <property type="match status" value="1"/>
</dbReference>
<dbReference type="EC" id="2.1.1.319" evidence="2"/>
<evidence type="ECO:0000256" key="2">
    <source>
        <dbReference type="ARBA" id="ARBA00011925"/>
    </source>
</evidence>
<evidence type="ECO:0000256" key="9">
    <source>
        <dbReference type="ARBA" id="ARBA00022833"/>
    </source>
</evidence>
<dbReference type="InParanoid" id="A0A0C3AP26"/>
<dbReference type="PANTHER" id="PTHR11006:SF53">
    <property type="entry name" value="PROTEIN ARGININE N-METHYLTRANSFERASE 3"/>
    <property type="match status" value="1"/>
</dbReference>
<keyword evidence="3" id="KW-0963">Cytoplasm</keyword>
<dbReference type="Pfam" id="PF21137">
    <property type="entry name" value="ANM3_C2H2_Zf"/>
    <property type="match status" value="1"/>
</dbReference>
<comment type="catalytic activity">
    <reaction evidence="10">
        <text>L-arginyl-[protein] + 2 S-adenosyl-L-methionine = N(omega),N(omega)-dimethyl-L-arginyl-[protein] + 2 S-adenosyl-L-homocysteine + 2 H(+)</text>
        <dbReference type="Rhea" id="RHEA:48096"/>
        <dbReference type="Rhea" id="RHEA-COMP:10532"/>
        <dbReference type="Rhea" id="RHEA-COMP:11991"/>
        <dbReference type="ChEBI" id="CHEBI:15378"/>
        <dbReference type="ChEBI" id="CHEBI:29965"/>
        <dbReference type="ChEBI" id="CHEBI:57856"/>
        <dbReference type="ChEBI" id="CHEBI:59789"/>
        <dbReference type="ChEBI" id="CHEBI:61897"/>
        <dbReference type="EC" id="2.1.1.319"/>
    </reaction>
    <physiologicalReaction direction="left-to-right" evidence="10">
        <dbReference type="Rhea" id="RHEA:48097"/>
    </physiologicalReaction>
</comment>
<dbReference type="Gene3D" id="2.70.160.11">
    <property type="entry name" value="Hnrnp arginine n-methyltransferase1"/>
    <property type="match status" value="1"/>
</dbReference>
<feature type="domain" description="Methyltransferase" evidence="14">
    <location>
        <begin position="266"/>
        <end position="365"/>
    </location>
</feature>
<dbReference type="GO" id="GO:0032259">
    <property type="term" value="P:methylation"/>
    <property type="evidence" value="ECO:0007669"/>
    <property type="project" value="UniProtKB-KW"/>
</dbReference>
<comment type="catalytic activity">
    <reaction evidence="11">
        <text>L-arginyl-[protein] + S-adenosyl-L-methionine = N(omega)-methyl-L-arginyl-[protein] + S-adenosyl-L-homocysteine + H(+)</text>
        <dbReference type="Rhea" id="RHEA:48100"/>
        <dbReference type="Rhea" id="RHEA-COMP:10532"/>
        <dbReference type="Rhea" id="RHEA-COMP:11990"/>
        <dbReference type="ChEBI" id="CHEBI:15378"/>
        <dbReference type="ChEBI" id="CHEBI:29965"/>
        <dbReference type="ChEBI" id="CHEBI:57856"/>
        <dbReference type="ChEBI" id="CHEBI:59789"/>
        <dbReference type="ChEBI" id="CHEBI:65280"/>
    </reaction>
    <physiologicalReaction direction="left-to-right" evidence="11">
        <dbReference type="Rhea" id="RHEA:48101"/>
    </physiologicalReaction>
</comment>
<dbReference type="GO" id="GO:0008270">
    <property type="term" value="F:zinc ion binding"/>
    <property type="evidence" value="ECO:0007669"/>
    <property type="project" value="UniProtKB-KW"/>
</dbReference>
<evidence type="ECO:0000256" key="7">
    <source>
        <dbReference type="ARBA" id="ARBA00022723"/>
    </source>
</evidence>
<evidence type="ECO:0000256" key="13">
    <source>
        <dbReference type="SAM" id="MobiDB-lite"/>
    </source>
</evidence>
<evidence type="ECO:0000256" key="10">
    <source>
        <dbReference type="ARBA" id="ARBA00047384"/>
    </source>
</evidence>
<evidence type="ECO:0000256" key="4">
    <source>
        <dbReference type="ARBA" id="ARBA00022603"/>
    </source>
</evidence>
<dbReference type="InterPro" id="IPR049482">
    <property type="entry name" value="ANM3-like_C2H2_Zf"/>
</dbReference>
<reference evidence="18" key="2">
    <citation type="submission" date="2015-01" db="EMBL/GenBank/DDBJ databases">
        <title>Evolutionary Origins and Diversification of the Mycorrhizal Mutualists.</title>
        <authorList>
            <consortium name="DOE Joint Genome Institute"/>
            <consortium name="Mycorrhizal Genomics Consortium"/>
            <person name="Kohler A."/>
            <person name="Kuo A."/>
            <person name="Nagy L.G."/>
            <person name="Floudas D."/>
            <person name="Copeland A."/>
            <person name="Barry K.W."/>
            <person name="Cichocki N."/>
            <person name="Veneault-Fourrey C."/>
            <person name="LaButti K."/>
            <person name="Lindquist E.A."/>
            <person name="Lipzen A."/>
            <person name="Lundell T."/>
            <person name="Morin E."/>
            <person name="Murat C."/>
            <person name="Riley R."/>
            <person name="Ohm R."/>
            <person name="Sun H."/>
            <person name="Tunlid A."/>
            <person name="Henrissat B."/>
            <person name="Grigoriev I.V."/>
            <person name="Hibbett D.S."/>
            <person name="Martin F."/>
        </authorList>
    </citation>
    <scope>NUCLEOTIDE SEQUENCE [LARGE SCALE GENOMIC DNA]</scope>
    <source>
        <strain evidence="18">Foug A</strain>
    </source>
</reference>
<evidence type="ECO:0000256" key="11">
    <source>
        <dbReference type="ARBA" id="ARBA00049303"/>
    </source>
</evidence>
<dbReference type="STRING" id="1036808.A0A0C3AP26"/>
<dbReference type="InterPro" id="IPR025799">
    <property type="entry name" value="Arg_MeTrfase"/>
</dbReference>
<evidence type="ECO:0000256" key="12">
    <source>
        <dbReference type="PROSITE-ProRule" id="PRU01015"/>
    </source>
</evidence>
<evidence type="ECO:0000313" key="18">
    <source>
        <dbReference type="Proteomes" id="UP000053989"/>
    </source>
</evidence>
<feature type="domain" description="Protein arginine N-methyltransferase" evidence="16">
    <location>
        <begin position="375"/>
        <end position="474"/>
    </location>
</feature>
<keyword evidence="6 12" id="KW-0949">S-adenosyl-L-methionine</keyword>
<keyword evidence="9" id="KW-0862">Zinc</keyword>
<dbReference type="FunCoup" id="A0A0C3AP26">
    <property type="interactions" value="167"/>
</dbReference>
<evidence type="ECO:0000313" key="17">
    <source>
        <dbReference type="EMBL" id="KIM66712.1"/>
    </source>
</evidence>
<dbReference type="HOGENOM" id="CLU_017375_6_1_1"/>
<dbReference type="EMBL" id="KN822016">
    <property type="protein sequence ID" value="KIM66712.1"/>
    <property type="molecule type" value="Genomic_DNA"/>
</dbReference>
<keyword evidence="8" id="KW-0863">Zinc-finger</keyword>
<accession>A0A0C3AP26</accession>
<dbReference type="Proteomes" id="UP000053989">
    <property type="component" value="Unassembled WGS sequence"/>
</dbReference>
<dbReference type="GO" id="GO:0005829">
    <property type="term" value="C:cytosol"/>
    <property type="evidence" value="ECO:0007669"/>
    <property type="project" value="UniProtKB-SubCell"/>
</dbReference>
<name>A0A0C3AP26_9AGAM</name>
<keyword evidence="18" id="KW-1185">Reference proteome</keyword>
<evidence type="ECO:0000259" key="15">
    <source>
        <dbReference type="Pfam" id="PF21137"/>
    </source>
</evidence>
<keyword evidence="7" id="KW-0479">Metal-binding</keyword>
<dbReference type="InterPro" id="IPR055135">
    <property type="entry name" value="PRMT_dom"/>
</dbReference>
<evidence type="ECO:0000256" key="1">
    <source>
        <dbReference type="ARBA" id="ARBA00004514"/>
    </source>
</evidence>
<reference evidence="17 18" key="1">
    <citation type="submission" date="2014-04" db="EMBL/GenBank/DDBJ databases">
        <authorList>
            <consortium name="DOE Joint Genome Institute"/>
            <person name="Kuo A."/>
            <person name="Kohler A."/>
            <person name="Nagy L.G."/>
            <person name="Floudas D."/>
            <person name="Copeland A."/>
            <person name="Barry K.W."/>
            <person name="Cichocki N."/>
            <person name="Veneault-Fourrey C."/>
            <person name="LaButti K."/>
            <person name="Lindquist E.A."/>
            <person name="Lipzen A."/>
            <person name="Lundell T."/>
            <person name="Morin E."/>
            <person name="Murat C."/>
            <person name="Sun H."/>
            <person name="Tunlid A."/>
            <person name="Henrissat B."/>
            <person name="Grigoriev I.V."/>
            <person name="Hibbett D.S."/>
            <person name="Martin F."/>
            <person name="Nordberg H.P."/>
            <person name="Cantor M.N."/>
            <person name="Hua S.X."/>
        </authorList>
    </citation>
    <scope>NUCLEOTIDE SEQUENCE [LARGE SCALE GENOMIC DNA]</scope>
    <source>
        <strain evidence="17 18">Foug A</strain>
    </source>
</reference>
<protein>
    <recommendedName>
        <fullName evidence="2">type I protein arginine methyltransferase</fullName>
        <ecNumber evidence="2">2.1.1.319</ecNumber>
    </recommendedName>
</protein>
<dbReference type="Pfam" id="PF22528">
    <property type="entry name" value="PRMT_C"/>
    <property type="match status" value="2"/>
</dbReference>
<dbReference type="OrthoDB" id="7848332at2759"/>
<dbReference type="InterPro" id="IPR029063">
    <property type="entry name" value="SAM-dependent_MTases_sf"/>
</dbReference>
<dbReference type="GO" id="GO:0005634">
    <property type="term" value="C:nucleus"/>
    <property type="evidence" value="ECO:0007669"/>
    <property type="project" value="TreeGrafter"/>
</dbReference>
<dbReference type="InterPro" id="IPR041698">
    <property type="entry name" value="Methyltransf_25"/>
</dbReference>
<dbReference type="SUPFAM" id="SSF53335">
    <property type="entry name" value="S-adenosyl-L-methionine-dependent methyltransferases"/>
    <property type="match status" value="1"/>
</dbReference>